<sequence length="291" mass="32243">MSLVGETAYITGTLNAFEFPFECGRLKDTDGMKIFIADWNSTAAEQVAAELNSKAGDQVAWAAHVDVSDWKSQRQAFESAVKQLGRIDYVFPIMQISEQYWLPEDLGTRSGKFEKPNLKVFEVNANGALYSAALAISQFRRQEPNMKGFRGKICSVASACGFYCIPTLPVYTASGHAVVGFTRAFGRYLPREQITLNTICPNIVAAGISTGSFYEKAEARDHLITLEALTSAFEHVMTTDISGEAIEVLPGDEGFLVRKDPEFTNEKCKQSIELARAPDHRAWKLHEPILE</sequence>
<evidence type="ECO:0000313" key="2">
    <source>
        <dbReference type="Proteomes" id="UP001148629"/>
    </source>
</evidence>
<comment type="caution">
    <text evidence="1">The sequence shown here is derived from an EMBL/GenBank/DDBJ whole genome shotgun (WGS) entry which is preliminary data.</text>
</comment>
<gene>
    <name evidence="1" type="ORF">NM208_g3008</name>
</gene>
<protein>
    <submittedName>
        <fullName evidence="1">Uncharacterized protein</fullName>
    </submittedName>
</protein>
<dbReference type="Proteomes" id="UP001148629">
    <property type="component" value="Unassembled WGS sequence"/>
</dbReference>
<organism evidence="1 2">
    <name type="scientific">Fusarium decemcellulare</name>
    <dbReference type="NCBI Taxonomy" id="57161"/>
    <lineage>
        <taxon>Eukaryota</taxon>
        <taxon>Fungi</taxon>
        <taxon>Dikarya</taxon>
        <taxon>Ascomycota</taxon>
        <taxon>Pezizomycotina</taxon>
        <taxon>Sordariomycetes</taxon>
        <taxon>Hypocreomycetidae</taxon>
        <taxon>Hypocreales</taxon>
        <taxon>Nectriaceae</taxon>
        <taxon>Fusarium</taxon>
        <taxon>Fusarium decemcellulare species complex</taxon>
    </lineage>
</organism>
<proteinExistence type="predicted"/>
<dbReference type="EMBL" id="JANRMS010000191">
    <property type="protein sequence ID" value="KAJ3544519.1"/>
    <property type="molecule type" value="Genomic_DNA"/>
</dbReference>
<accession>A0ACC1SQR3</accession>
<keyword evidence="2" id="KW-1185">Reference proteome</keyword>
<evidence type="ECO:0000313" key="1">
    <source>
        <dbReference type="EMBL" id="KAJ3544519.1"/>
    </source>
</evidence>
<name>A0ACC1SQR3_9HYPO</name>
<reference evidence="1" key="1">
    <citation type="submission" date="2022-08" db="EMBL/GenBank/DDBJ databases">
        <title>Genome Sequence of Fusarium decemcellulare.</title>
        <authorList>
            <person name="Buettner E."/>
        </authorList>
    </citation>
    <scope>NUCLEOTIDE SEQUENCE</scope>
    <source>
        <strain evidence="1">Babe19</strain>
    </source>
</reference>